<dbReference type="EMBL" id="JAEACU010000008">
    <property type="protein sequence ID" value="KAH7519979.1"/>
    <property type="molecule type" value="Genomic_DNA"/>
</dbReference>
<dbReference type="InterPro" id="IPR029058">
    <property type="entry name" value="AB_hydrolase_fold"/>
</dbReference>
<dbReference type="Proteomes" id="UP000813462">
    <property type="component" value="Unassembled WGS sequence"/>
</dbReference>
<organism evidence="1 2">
    <name type="scientific">Ziziphus jujuba var. spinosa</name>
    <dbReference type="NCBI Taxonomy" id="714518"/>
    <lineage>
        <taxon>Eukaryota</taxon>
        <taxon>Viridiplantae</taxon>
        <taxon>Streptophyta</taxon>
        <taxon>Embryophyta</taxon>
        <taxon>Tracheophyta</taxon>
        <taxon>Spermatophyta</taxon>
        <taxon>Magnoliopsida</taxon>
        <taxon>eudicotyledons</taxon>
        <taxon>Gunneridae</taxon>
        <taxon>Pentapetalae</taxon>
        <taxon>rosids</taxon>
        <taxon>fabids</taxon>
        <taxon>Rosales</taxon>
        <taxon>Rhamnaceae</taxon>
        <taxon>Paliureae</taxon>
        <taxon>Ziziphus</taxon>
    </lineage>
</organism>
<accession>A0A978UYB3</accession>
<protein>
    <submittedName>
        <fullName evidence="1">Uncharacterized protein</fullName>
    </submittedName>
</protein>
<dbReference type="Gene3D" id="3.40.50.1820">
    <property type="entry name" value="alpha/beta hydrolase"/>
    <property type="match status" value="1"/>
</dbReference>
<reference evidence="1" key="1">
    <citation type="journal article" date="2021" name="Front. Plant Sci.">
        <title>Chromosome-Scale Genome Assembly for Chinese Sour Jujube and Insights Into Its Genome Evolution and Domestication Signature.</title>
        <authorList>
            <person name="Shen L.-Y."/>
            <person name="Luo H."/>
            <person name="Wang X.-L."/>
            <person name="Wang X.-M."/>
            <person name="Qiu X.-J."/>
            <person name="Liu H."/>
            <person name="Zhou S.-S."/>
            <person name="Jia K.-H."/>
            <person name="Nie S."/>
            <person name="Bao Y.-T."/>
            <person name="Zhang R.-G."/>
            <person name="Yun Q.-Z."/>
            <person name="Chai Y.-H."/>
            <person name="Lu J.-Y."/>
            <person name="Li Y."/>
            <person name="Zhao S.-W."/>
            <person name="Mao J.-F."/>
            <person name="Jia S.-G."/>
            <person name="Mao Y.-M."/>
        </authorList>
    </citation>
    <scope>NUCLEOTIDE SEQUENCE</scope>
    <source>
        <strain evidence="1">AT0</strain>
        <tissue evidence="1">Leaf</tissue>
    </source>
</reference>
<dbReference type="AlphaFoldDB" id="A0A978UYB3"/>
<sequence>MPAWHLSFFRPDRIMDMVTLSVPYHPRSPNTESVESLQRIAWRWVSCRSVSDTLFYNAISCGFSSLGEKGPGKAERAFAKYDYLTVFKKFLLLTDQVFLAPPVMEIIDYMETPASLPPWISEEELKVYADKNRELLAPWQG</sequence>
<name>A0A978UYB3_ZIZJJ</name>
<proteinExistence type="predicted"/>
<evidence type="ECO:0000313" key="2">
    <source>
        <dbReference type="Proteomes" id="UP000813462"/>
    </source>
</evidence>
<comment type="caution">
    <text evidence="1">The sequence shown here is derived from an EMBL/GenBank/DDBJ whole genome shotgun (WGS) entry which is preliminary data.</text>
</comment>
<evidence type="ECO:0000313" key="1">
    <source>
        <dbReference type="EMBL" id="KAH7519979.1"/>
    </source>
</evidence>
<gene>
    <name evidence="1" type="ORF">FEM48_Zijuj08G0094900</name>
</gene>